<sequence>MDAMSPEQLKTVNESYKAMAKDLGDEGAENVLDRIKKVVVYAVTPAVQVVRANGETPDLAYVAMARQLTPDFVHGVISLVRDTLTPAEWNSVKLHYASMLRIM</sequence>
<evidence type="ECO:0000313" key="2">
    <source>
        <dbReference type="Proteomes" id="UP000230423"/>
    </source>
</evidence>
<name>A0A2G9UTI9_TELCI</name>
<gene>
    <name evidence="1" type="ORF">TELCIR_04464</name>
</gene>
<organism evidence="1 2">
    <name type="scientific">Teladorsagia circumcincta</name>
    <name type="common">Brown stomach worm</name>
    <name type="synonym">Ostertagia circumcincta</name>
    <dbReference type="NCBI Taxonomy" id="45464"/>
    <lineage>
        <taxon>Eukaryota</taxon>
        <taxon>Metazoa</taxon>
        <taxon>Ecdysozoa</taxon>
        <taxon>Nematoda</taxon>
        <taxon>Chromadorea</taxon>
        <taxon>Rhabditida</taxon>
        <taxon>Rhabditina</taxon>
        <taxon>Rhabditomorpha</taxon>
        <taxon>Strongyloidea</taxon>
        <taxon>Trichostrongylidae</taxon>
        <taxon>Teladorsagia</taxon>
    </lineage>
</organism>
<reference evidence="1 2" key="1">
    <citation type="submission" date="2015-09" db="EMBL/GenBank/DDBJ databases">
        <title>Draft genome of the parasitic nematode Teladorsagia circumcincta isolate WARC Sus (inbred).</title>
        <authorList>
            <person name="Mitreva M."/>
        </authorList>
    </citation>
    <scope>NUCLEOTIDE SEQUENCE [LARGE SCALE GENOMIC DNA]</scope>
    <source>
        <strain evidence="1 2">S</strain>
    </source>
</reference>
<dbReference type="OrthoDB" id="5821182at2759"/>
<keyword evidence="2" id="KW-1185">Reference proteome</keyword>
<evidence type="ECO:0000313" key="1">
    <source>
        <dbReference type="EMBL" id="PIO73568.1"/>
    </source>
</evidence>
<accession>A0A2G9UTI9</accession>
<protein>
    <submittedName>
        <fullName evidence="1">Uncharacterized protein</fullName>
    </submittedName>
</protein>
<dbReference type="EMBL" id="KZ345429">
    <property type="protein sequence ID" value="PIO73568.1"/>
    <property type="molecule type" value="Genomic_DNA"/>
</dbReference>
<dbReference type="AlphaFoldDB" id="A0A2G9UTI9"/>
<proteinExistence type="predicted"/>
<dbReference type="Proteomes" id="UP000230423">
    <property type="component" value="Unassembled WGS sequence"/>
</dbReference>